<feature type="transmembrane region" description="Helical" evidence="9">
    <location>
        <begin position="86"/>
        <end position="106"/>
    </location>
</feature>
<organism evidence="11 12">
    <name type="scientific">Parthenolecanium corni</name>
    <dbReference type="NCBI Taxonomy" id="536013"/>
    <lineage>
        <taxon>Eukaryota</taxon>
        <taxon>Metazoa</taxon>
        <taxon>Ecdysozoa</taxon>
        <taxon>Arthropoda</taxon>
        <taxon>Hexapoda</taxon>
        <taxon>Insecta</taxon>
        <taxon>Pterygota</taxon>
        <taxon>Neoptera</taxon>
        <taxon>Paraneoptera</taxon>
        <taxon>Hemiptera</taxon>
        <taxon>Sternorrhyncha</taxon>
        <taxon>Coccoidea</taxon>
        <taxon>Coccidae</taxon>
        <taxon>Parthenolecanium</taxon>
    </lineage>
</organism>
<dbReference type="CDD" id="cd17358">
    <property type="entry name" value="MFS_GLUT6_8_Class3_like"/>
    <property type="match status" value="1"/>
</dbReference>
<dbReference type="InterPro" id="IPR003663">
    <property type="entry name" value="Sugar/inositol_transpt"/>
</dbReference>
<dbReference type="InterPro" id="IPR044775">
    <property type="entry name" value="MFS_ERD6/Tret1-like"/>
</dbReference>
<feature type="transmembrane region" description="Helical" evidence="9">
    <location>
        <begin position="350"/>
        <end position="374"/>
    </location>
</feature>
<comment type="similarity">
    <text evidence="7">Belongs to the major facilitator superfamily. Sugar transporter (TC 2.A.1.1) family. Trehalose transporter subfamily.</text>
</comment>
<accession>A0AAN9Y444</accession>
<dbReference type="AlphaFoldDB" id="A0AAN9Y444"/>
<evidence type="ECO:0000256" key="1">
    <source>
        <dbReference type="ARBA" id="ARBA00004651"/>
    </source>
</evidence>
<feature type="transmembrane region" description="Helical" evidence="9">
    <location>
        <begin position="253"/>
        <end position="274"/>
    </location>
</feature>
<sequence length="456" mass="50434">MVGREEGQKCQQYFCVMIASIGTLIVGSILAWTSPSLQFLTSNNYSAPFMLKSKEEEEKIAALMPFGGLIGCLPAGFLADSFGRKSTLIIFSVPWIISWVLTTFATNVYMLYVARFIGGIVCGIYCGILPMYINEISEKSIRGALGTFFQLFLTLGQLQVYILGIFDSYKILCYACTASSIVLFIGLPFIPESPLYLVKKKRPTDAEKVLRRLRGPHYDVSFEMKDMNERLENSHSPKISLSSIFTKVRLRSLIICIGLMVFQQFSGANAVIFFSDMIFVEAKASSPAICTIVLGITLTLTTIASSFLIERTGRKILLLISIESMGFSLVALGFYFWMLDHKMDTTNLTWLPLSSIVLFMVGFSLGIGPIPWLISVEILDPEIKSFGATLAAVTNFGGVTLVTFFFEPLVELISAAYTFWVFAGVCLLGTIFILAIVPETKGKSVQEMQLLMAGKN</sequence>
<comment type="caution">
    <text evidence="11">The sequence shown here is derived from an EMBL/GenBank/DDBJ whole genome shotgun (WGS) entry which is preliminary data.</text>
</comment>
<feature type="transmembrane region" description="Helical" evidence="9">
    <location>
        <begin position="145"/>
        <end position="163"/>
    </location>
</feature>
<reference evidence="11 12" key="1">
    <citation type="submission" date="2024-03" db="EMBL/GenBank/DDBJ databases">
        <title>Adaptation during the transition from Ophiocordyceps entomopathogen to insect associate is accompanied by gene loss and intensified selection.</title>
        <authorList>
            <person name="Ward C.M."/>
            <person name="Onetto C.A."/>
            <person name="Borneman A.R."/>
        </authorList>
    </citation>
    <scope>NUCLEOTIDE SEQUENCE [LARGE SCALE GENOMIC DNA]</scope>
    <source>
        <strain evidence="11">AWRI1</strain>
        <tissue evidence="11">Single Adult Female</tissue>
    </source>
</reference>
<feature type="transmembrane region" description="Helical" evidence="9">
    <location>
        <begin position="412"/>
        <end position="437"/>
    </location>
</feature>
<dbReference type="PRINTS" id="PR00171">
    <property type="entry name" value="SUGRTRNSPORT"/>
</dbReference>
<evidence type="ECO:0000256" key="2">
    <source>
        <dbReference type="ARBA" id="ARBA00022475"/>
    </source>
</evidence>
<feature type="transmembrane region" description="Helical" evidence="9">
    <location>
        <begin position="60"/>
        <end position="79"/>
    </location>
</feature>
<dbReference type="InterPro" id="IPR005828">
    <property type="entry name" value="MFS_sugar_transport-like"/>
</dbReference>
<feature type="transmembrane region" description="Helical" evidence="9">
    <location>
        <begin position="169"/>
        <end position="190"/>
    </location>
</feature>
<dbReference type="Gene3D" id="1.20.1250.20">
    <property type="entry name" value="MFS general substrate transporter like domains"/>
    <property type="match status" value="1"/>
</dbReference>
<dbReference type="InterPro" id="IPR020846">
    <property type="entry name" value="MFS_dom"/>
</dbReference>
<evidence type="ECO:0000256" key="5">
    <source>
        <dbReference type="ARBA" id="ARBA00023136"/>
    </source>
</evidence>
<feature type="transmembrane region" description="Helical" evidence="9">
    <location>
        <begin position="12"/>
        <end position="32"/>
    </location>
</feature>
<feature type="transmembrane region" description="Helical" evidence="9">
    <location>
        <begin position="386"/>
        <end position="406"/>
    </location>
</feature>
<evidence type="ECO:0000313" key="11">
    <source>
        <dbReference type="EMBL" id="KAK7584343.1"/>
    </source>
</evidence>
<keyword evidence="8" id="KW-0813">Transport</keyword>
<feature type="transmembrane region" description="Helical" evidence="9">
    <location>
        <begin position="316"/>
        <end position="338"/>
    </location>
</feature>
<dbReference type="InterPro" id="IPR050549">
    <property type="entry name" value="MFS_Trehalose_Transporter"/>
</dbReference>
<gene>
    <name evidence="11" type="ORF">V9T40_005306</name>
</gene>
<dbReference type="Pfam" id="PF00083">
    <property type="entry name" value="Sugar_tr"/>
    <property type="match status" value="1"/>
</dbReference>
<protein>
    <recommendedName>
        <fullName evidence="10">Major facilitator superfamily (MFS) profile domain-containing protein</fullName>
    </recommendedName>
</protein>
<dbReference type="InterPro" id="IPR036259">
    <property type="entry name" value="MFS_trans_sf"/>
</dbReference>
<proteinExistence type="inferred from homology"/>
<dbReference type="NCBIfam" id="TIGR00879">
    <property type="entry name" value="SP"/>
    <property type="match status" value="1"/>
</dbReference>
<evidence type="ECO:0000256" key="4">
    <source>
        <dbReference type="ARBA" id="ARBA00022989"/>
    </source>
</evidence>
<evidence type="ECO:0000256" key="9">
    <source>
        <dbReference type="SAM" id="Phobius"/>
    </source>
</evidence>
<evidence type="ECO:0000256" key="6">
    <source>
        <dbReference type="ARBA" id="ARBA00023180"/>
    </source>
</evidence>
<dbReference type="PROSITE" id="PS00216">
    <property type="entry name" value="SUGAR_TRANSPORT_1"/>
    <property type="match status" value="1"/>
</dbReference>
<evidence type="ECO:0000256" key="3">
    <source>
        <dbReference type="ARBA" id="ARBA00022692"/>
    </source>
</evidence>
<dbReference type="SUPFAM" id="SSF103473">
    <property type="entry name" value="MFS general substrate transporter"/>
    <property type="match status" value="1"/>
</dbReference>
<evidence type="ECO:0000313" key="12">
    <source>
        <dbReference type="Proteomes" id="UP001367676"/>
    </source>
</evidence>
<evidence type="ECO:0000259" key="10">
    <source>
        <dbReference type="PROSITE" id="PS50850"/>
    </source>
</evidence>
<keyword evidence="5 9" id="KW-0472">Membrane</keyword>
<evidence type="ECO:0000256" key="7">
    <source>
        <dbReference type="ARBA" id="ARBA00024348"/>
    </source>
</evidence>
<dbReference type="PANTHER" id="PTHR48021:SF86">
    <property type="entry name" value="FACILITATED TREHALOSE TRANSPORTER TRET1-1-LIKE PROTEIN"/>
    <property type="match status" value="1"/>
</dbReference>
<dbReference type="EMBL" id="JBBCAQ010000032">
    <property type="protein sequence ID" value="KAK7584343.1"/>
    <property type="molecule type" value="Genomic_DNA"/>
</dbReference>
<dbReference type="Proteomes" id="UP001367676">
    <property type="component" value="Unassembled WGS sequence"/>
</dbReference>
<keyword evidence="6" id="KW-0325">Glycoprotein</keyword>
<dbReference type="PANTHER" id="PTHR48021">
    <property type="match status" value="1"/>
</dbReference>
<evidence type="ECO:0000256" key="8">
    <source>
        <dbReference type="RuleBase" id="RU003346"/>
    </source>
</evidence>
<dbReference type="GO" id="GO:0051119">
    <property type="term" value="F:sugar transmembrane transporter activity"/>
    <property type="evidence" value="ECO:0007669"/>
    <property type="project" value="InterPro"/>
</dbReference>
<comment type="subcellular location">
    <subcellularLocation>
        <location evidence="1">Cell membrane</location>
        <topology evidence="1">Multi-pass membrane protein</topology>
    </subcellularLocation>
</comment>
<keyword evidence="4 9" id="KW-1133">Transmembrane helix</keyword>
<dbReference type="GO" id="GO:0005886">
    <property type="term" value="C:plasma membrane"/>
    <property type="evidence" value="ECO:0007669"/>
    <property type="project" value="UniProtKB-SubCell"/>
</dbReference>
<dbReference type="PROSITE" id="PS50850">
    <property type="entry name" value="MFS"/>
    <property type="match status" value="1"/>
</dbReference>
<dbReference type="InterPro" id="IPR005829">
    <property type="entry name" value="Sugar_transporter_CS"/>
</dbReference>
<keyword evidence="2" id="KW-1003">Cell membrane</keyword>
<dbReference type="FunFam" id="1.20.1250.20:FF:000055">
    <property type="entry name" value="Facilitated trehalose transporter Tret1-2 homolog"/>
    <property type="match status" value="1"/>
</dbReference>
<feature type="transmembrane region" description="Helical" evidence="9">
    <location>
        <begin position="112"/>
        <end position="133"/>
    </location>
</feature>
<name>A0AAN9Y444_9HEMI</name>
<feature type="domain" description="Major facilitator superfamily (MFS) profile" evidence="10">
    <location>
        <begin position="15"/>
        <end position="441"/>
    </location>
</feature>
<keyword evidence="3 9" id="KW-0812">Transmembrane</keyword>
<keyword evidence="12" id="KW-1185">Reference proteome</keyword>
<feature type="transmembrane region" description="Helical" evidence="9">
    <location>
        <begin position="286"/>
        <end position="309"/>
    </location>
</feature>